<feature type="compositionally biased region" description="Basic residues" evidence="9">
    <location>
        <begin position="124"/>
        <end position="135"/>
    </location>
</feature>
<evidence type="ECO:0000256" key="3">
    <source>
        <dbReference type="ARBA" id="ARBA00022691"/>
    </source>
</evidence>
<evidence type="ECO:0000256" key="2">
    <source>
        <dbReference type="ARBA" id="ARBA00022679"/>
    </source>
</evidence>
<dbReference type="InterPro" id="IPR028564">
    <property type="entry name" value="MT_TRM10-typ"/>
</dbReference>
<dbReference type="EMBL" id="JAODUO010000653">
    <property type="protein sequence ID" value="KAK2176579.1"/>
    <property type="molecule type" value="Genomic_DNA"/>
</dbReference>
<organism evidence="11 12">
    <name type="scientific">Ridgeia piscesae</name>
    <name type="common">Tubeworm</name>
    <dbReference type="NCBI Taxonomy" id="27915"/>
    <lineage>
        <taxon>Eukaryota</taxon>
        <taxon>Metazoa</taxon>
        <taxon>Spiralia</taxon>
        <taxon>Lophotrochozoa</taxon>
        <taxon>Annelida</taxon>
        <taxon>Polychaeta</taxon>
        <taxon>Sedentaria</taxon>
        <taxon>Canalipalpata</taxon>
        <taxon>Sabellida</taxon>
        <taxon>Siboglinidae</taxon>
        <taxon>Ridgeia</taxon>
    </lineage>
</organism>
<evidence type="ECO:0000256" key="8">
    <source>
        <dbReference type="ARBA" id="ARBA00045240"/>
    </source>
</evidence>
<feature type="compositionally biased region" description="Basic and acidic residues" evidence="9">
    <location>
        <begin position="136"/>
        <end position="146"/>
    </location>
</feature>
<accession>A0AAD9KSI9</accession>
<dbReference type="AlphaFoldDB" id="A0AAD9KSI9"/>
<keyword evidence="4" id="KW-0175">Coiled coil</keyword>
<evidence type="ECO:0000256" key="4">
    <source>
        <dbReference type="ARBA" id="ARBA00023054"/>
    </source>
</evidence>
<keyword evidence="12" id="KW-1185">Reference proteome</keyword>
<gene>
    <name evidence="11" type="ORF">NP493_645g00004</name>
</gene>
<dbReference type="CDD" id="cd18100">
    <property type="entry name" value="Trm10euk_B"/>
    <property type="match status" value="1"/>
</dbReference>
<protein>
    <recommendedName>
        <fullName evidence="5">tRNA methyltransferase 10 homolog B</fullName>
    </recommendedName>
    <alternativeName>
        <fullName evidence="6">RNA (guanine-9-)-methyltransferase domain-containing protein 3</fullName>
    </alternativeName>
    <alternativeName>
        <fullName evidence="7">tRNA (guanine(9)-N(1))-methyltransferase TRMT10B</fullName>
    </alternativeName>
</protein>
<reference evidence="11" key="1">
    <citation type="journal article" date="2023" name="Mol. Biol. Evol.">
        <title>Third-Generation Sequencing Reveals the Adaptive Role of the Epigenome in Three Deep-Sea Polychaetes.</title>
        <authorList>
            <person name="Perez M."/>
            <person name="Aroh O."/>
            <person name="Sun Y."/>
            <person name="Lan Y."/>
            <person name="Juniper S.K."/>
            <person name="Young C.R."/>
            <person name="Angers B."/>
            <person name="Qian P.Y."/>
        </authorList>
    </citation>
    <scope>NUCLEOTIDE SEQUENCE</scope>
    <source>
        <strain evidence="11">R07B-5</strain>
    </source>
</reference>
<feature type="compositionally biased region" description="Basic residues" evidence="9">
    <location>
        <begin position="105"/>
        <end position="117"/>
    </location>
</feature>
<feature type="region of interest" description="Disordered" evidence="9">
    <location>
        <begin position="1"/>
        <end position="33"/>
    </location>
</feature>
<dbReference type="PROSITE" id="PS51675">
    <property type="entry name" value="SAM_MT_TRM10"/>
    <property type="match status" value="1"/>
</dbReference>
<evidence type="ECO:0000313" key="11">
    <source>
        <dbReference type="EMBL" id="KAK2176579.1"/>
    </source>
</evidence>
<comment type="caution">
    <text evidence="11">The sequence shown here is derived from an EMBL/GenBank/DDBJ whole genome shotgun (WGS) entry which is preliminary data.</text>
</comment>
<feature type="compositionally biased region" description="Basic and acidic residues" evidence="9">
    <location>
        <begin position="15"/>
        <end position="33"/>
    </location>
</feature>
<name>A0AAD9KSI9_RIDPI</name>
<dbReference type="PANTHER" id="PTHR13563">
    <property type="entry name" value="TRNA (GUANINE-9-) METHYLTRANSFERASE"/>
    <property type="match status" value="1"/>
</dbReference>
<feature type="domain" description="SAM-dependent MTase TRM10-type" evidence="10">
    <location>
        <begin position="167"/>
        <end position="362"/>
    </location>
</feature>
<dbReference type="Gene3D" id="3.40.1280.30">
    <property type="match status" value="1"/>
</dbReference>
<evidence type="ECO:0000259" key="10">
    <source>
        <dbReference type="PROSITE" id="PS51675"/>
    </source>
</evidence>
<feature type="region of interest" description="Disordered" evidence="9">
    <location>
        <begin position="97"/>
        <end position="159"/>
    </location>
</feature>
<keyword evidence="1" id="KW-0489">Methyltransferase</keyword>
<keyword evidence="3" id="KW-0949">S-adenosyl-L-methionine</keyword>
<evidence type="ECO:0000256" key="9">
    <source>
        <dbReference type="SAM" id="MobiDB-lite"/>
    </source>
</evidence>
<dbReference type="InterPro" id="IPR007356">
    <property type="entry name" value="tRNA_m1G_MeTrfase_euk"/>
</dbReference>
<sequence length="368" mass="41728">MHGAYSGDSGSSKWHTGERQSPSEETKNNVKETLDVKKPCSAVIGPPDKYERPMWLCHCRPRVYRDGASLRRHDASGVSNNPAIVDEHLAVASSAPCLSDQSSGLHHKLSKAEKRKLRFEQKLAGHRLRRKKRKEDRRERKEETKPPRSSLPPGEGCLSKRDRRQLVEARCKEALASGQRVCVDLSMEHLMSNKEKSRLAQQLGRLYGANRGAEKPLHVYFVGLDENGFLYEECVRKHQGFRQYLVDMTSKQAHELFPLEDIVYLTPDSSCVLQSVESHKVYVIGGLVDETVQKNVTHQKAEKLKMSTARLPIEEYLVKCQQGTHKKILSVNQVFQILLSYTMSHDWTEALSSGVPARTGFVLNKMKL</sequence>
<keyword evidence="2" id="KW-0808">Transferase</keyword>
<comment type="function">
    <text evidence="8">S-adenosyl-L-methionine-dependent guanine N(1)-methyltransferase that catalyzes the formation of N(1)-methylguanine at position 9 (m1G9) in tRNAs. Probably not able to catalyze formation of N(1)-methyladenine at position 9 (m1A9) in tRNAs.</text>
</comment>
<dbReference type="Proteomes" id="UP001209878">
    <property type="component" value="Unassembled WGS sequence"/>
</dbReference>
<proteinExistence type="predicted"/>
<evidence type="ECO:0000256" key="5">
    <source>
        <dbReference type="ARBA" id="ARBA00035688"/>
    </source>
</evidence>
<evidence type="ECO:0000256" key="7">
    <source>
        <dbReference type="ARBA" id="ARBA00035725"/>
    </source>
</evidence>
<dbReference type="GO" id="GO:0005654">
    <property type="term" value="C:nucleoplasm"/>
    <property type="evidence" value="ECO:0007669"/>
    <property type="project" value="TreeGrafter"/>
</dbReference>
<dbReference type="GO" id="GO:0008168">
    <property type="term" value="F:methyltransferase activity"/>
    <property type="evidence" value="ECO:0007669"/>
    <property type="project" value="UniProtKB-KW"/>
</dbReference>
<dbReference type="PANTHER" id="PTHR13563:SF19">
    <property type="entry name" value="TRNA METHYLTRANSFERASE 10 HOMOLOG B"/>
    <property type="match status" value="1"/>
</dbReference>
<evidence type="ECO:0000256" key="6">
    <source>
        <dbReference type="ARBA" id="ARBA00035712"/>
    </source>
</evidence>
<dbReference type="GO" id="GO:0000049">
    <property type="term" value="F:tRNA binding"/>
    <property type="evidence" value="ECO:0007669"/>
    <property type="project" value="TreeGrafter"/>
</dbReference>
<evidence type="ECO:0000313" key="12">
    <source>
        <dbReference type="Proteomes" id="UP001209878"/>
    </source>
</evidence>
<evidence type="ECO:0000256" key="1">
    <source>
        <dbReference type="ARBA" id="ARBA00022603"/>
    </source>
</evidence>
<dbReference type="GO" id="GO:0002939">
    <property type="term" value="P:tRNA N1-guanine methylation"/>
    <property type="evidence" value="ECO:0007669"/>
    <property type="project" value="TreeGrafter"/>
</dbReference>
<dbReference type="InterPro" id="IPR047911">
    <property type="entry name" value="Trm10_B_MTase_dom"/>
</dbReference>
<dbReference type="InterPro" id="IPR038459">
    <property type="entry name" value="MT_TRM10-typ_sf"/>
</dbReference>